<sequence length="1936" mass="215512">MAEETTPVKEAPDESTLETSPLGIDKPASEVPSDEPPLDDPVEAENTEGERPLHELLLTMAKDDEEPKKKTDLDKLSHLLEVVAQVDAKDADGGTALHLAAAKGLVEAATKLIDAKANLSELDNERRQPLHQACSEGHLDVVNLLLENGADTQITEEDGWSPLHLASGYGHTKVIQALLEKNNKNINDTESLAGWTALNAAIYHGHGDAVVALLGKKADAGKQDNDGWTPLMTAIKQKHEEIVKKLLGLGGDPQLEKRDELGHTPLLAASINGFSAGASLLIKAGANCNVQSTNSKCTPLITASDWGHSGVVKVLLGASLTNVNAQDKDMWTALHEASNKGNSKVVEILLQHQADVDIRNDVDQTALHLASEKGNENIVKQLLKAKAKVNAEDKDGKTALHFASGAGPEDYSKQKDELGPDDLSPDEKGMMEFRSGQHAAKETALHLAAARGDPARLGLILDNMEQKLMATKNDQGRTALYMACTGDSPEMAVECLLKSDKLRNAEFGRRDGEDDEIKWAANYPETHEIAKWLMEERSKRKETAQPAGSDKWNMIEWAAYSQLPEVLSSLIGQSPGSSDTQAALKSALKSKLESALQSAHELREDAEQSKFRKVLKLLIDDVLPTPNLKTALKFVLDVTLDLTLGTRANQGAGHKQLLQVLSLLTDSFPKTPEIRETLKSALKSAKKAENQPQDPGQGSIPHKMSKDEAGTSSQKGKEKGPEKTEKRREKTAQTALPAKELETDYLLALVDILRDPTFSQTHKDVRIDGPPKHNPRLSEILRNLEATIVQFYKGEGESGTFRRYRSLKEVIYDHGPGSIMEKTISDLRKVLGERSKVPDSLTYLETKPKFTWVHLPATNMVWMNDILMRIMNDEGCEARQYHELKTFFRDSWTQVPDRTSSSRSMRPRTVERRQQKRVSRKDGNIKKEEEEKSDKGNKEARKEEEEDRREESGKAKNETNSKEDRREKSKPDFGAASATYMPYFCFSTYYPDGASLCEKQTKFKDMKTAYEDLKGAQSPVIHESPTLDEWYYQFATDNESQEDRRRRNKSQVVTKAIEGNKSTKDGDKTPKKRDENTEEDEENEARKRTLVRVNQLWAWTIANKWLITATSCLFDDSNGTLVEGILEQLGKEAEAGGSASQPESAADMCRIIVDYCIGTYERPPKLEEPNFEQSKSEKVRPQEPKPQGQGSIRQLFSKTTNQIGRAEATLFEKFRKQTENWRPSEPEKTTEDASSLGDKTLRLSSLKGSSRGSSTKTSETSSRNSVYNDTRKSIIEAEEMCCDIKDIRDELDILQSAAQHQKTVEEGLKRGLKKGSQGVDLAAAYILKDLEEMDTSATRIQSAINTTLSLLQSESANLQATLSLKQSETSNRLADLATEQGKKAVEQGIEARKQGKVLMVFTVVTILFLQLSFLSFLFALDVASFQQAPGWAFVVICPLLFKTRQLLPLRHGSRNPDAGIANDTSKKSERLKEGSKKTSENTDGLQELSGSQDEIYLSALEQRLQRLEQRQDVESRPPQPAERRVSRNDSIPEASIASREIQASPATQGPYSPNTSRYASNVDGLATVSTTTGSECMYGPSSTIAFVQFCNEANRQGSLPESDQQIDEPPSAAVPEAIREKDSFAAVYPPRRTADDFVRCFWEFVHPVFPVLHKTSFMNRYNLLWSAEENEANNDNISEMDEVIFSSTLNIVFAIGCRFSESVPAASRATLAQTFYQRSRSIYRFEILDSMSLSAVQMLLLTGVYLQSTQQATRCWNAVGLAIRAAQSLGLHVESPNQPRSQLSREMRRRVWHTCLVLDKLLSMTFGRPAMISTSWHVPLPSLIDDEYLSADGQGEQPQDRPSRLGLLIWSSKLFLILDEILLSFYAPHPQKSVDTMSEGDLNVQQIISDVMVLNRRIEEFFDSIPKYLRLETGSDIVPEQQEVSVTIQKQILNCR</sequence>
<evidence type="ECO:0000313" key="2">
    <source>
        <dbReference type="Proteomes" id="UP001065298"/>
    </source>
</evidence>
<name>A0ACC0RHW3_9HYPO</name>
<organism evidence="1 2">
    <name type="scientific">Fusarium keratoplasticum</name>
    <dbReference type="NCBI Taxonomy" id="1328300"/>
    <lineage>
        <taxon>Eukaryota</taxon>
        <taxon>Fungi</taxon>
        <taxon>Dikarya</taxon>
        <taxon>Ascomycota</taxon>
        <taxon>Pezizomycotina</taxon>
        <taxon>Sordariomycetes</taxon>
        <taxon>Hypocreomycetidae</taxon>
        <taxon>Hypocreales</taxon>
        <taxon>Nectriaceae</taxon>
        <taxon>Fusarium</taxon>
        <taxon>Fusarium solani species complex</taxon>
    </lineage>
</organism>
<dbReference type="EMBL" id="CM046503">
    <property type="protein sequence ID" value="KAI8685028.1"/>
    <property type="molecule type" value="Genomic_DNA"/>
</dbReference>
<accession>A0ACC0RHW3</accession>
<proteinExistence type="predicted"/>
<reference evidence="1" key="1">
    <citation type="submission" date="2022-06" db="EMBL/GenBank/DDBJ databases">
        <title>Fusarium solani species complex genomes reveal bases of compartmentalisation and animal pathogenesis.</title>
        <authorList>
            <person name="Tsai I.J."/>
        </authorList>
    </citation>
    <scope>NUCLEOTIDE SEQUENCE</scope>
    <source>
        <strain evidence="1">Fu6.1</strain>
    </source>
</reference>
<comment type="caution">
    <text evidence="1">The sequence shown here is derived from an EMBL/GenBank/DDBJ whole genome shotgun (WGS) entry which is preliminary data.</text>
</comment>
<gene>
    <name evidence="1" type="ORF">NCS57_00170600</name>
</gene>
<keyword evidence="2" id="KW-1185">Reference proteome</keyword>
<protein>
    <submittedName>
        <fullName evidence="1">Fungal-trans domain-containing protein</fullName>
    </submittedName>
</protein>
<dbReference type="Proteomes" id="UP001065298">
    <property type="component" value="Chromosome 1"/>
</dbReference>
<evidence type="ECO:0000313" key="1">
    <source>
        <dbReference type="EMBL" id="KAI8685028.1"/>
    </source>
</evidence>